<dbReference type="GO" id="GO:0009401">
    <property type="term" value="P:phosphoenolpyruvate-dependent sugar phosphotransferase system"/>
    <property type="evidence" value="ECO:0007669"/>
    <property type="project" value="UniProtKB-KW"/>
</dbReference>
<accession>A0A437SSP7</accession>
<evidence type="ECO:0000256" key="7">
    <source>
        <dbReference type="ARBA" id="ARBA00022777"/>
    </source>
</evidence>
<comment type="subcellular location">
    <subcellularLocation>
        <location evidence="1">Cytoplasm</location>
    </subcellularLocation>
</comment>
<evidence type="ECO:0000256" key="5">
    <source>
        <dbReference type="ARBA" id="ARBA00022679"/>
    </source>
</evidence>
<evidence type="ECO:0000256" key="4">
    <source>
        <dbReference type="ARBA" id="ARBA00022597"/>
    </source>
</evidence>
<feature type="domain" description="PTS EIIB type-4" evidence="8">
    <location>
        <begin position="1"/>
        <end position="164"/>
    </location>
</feature>
<keyword evidence="4" id="KW-0762">Sugar transport</keyword>
<dbReference type="RefSeq" id="WP_103662671.1">
    <property type="nucleotide sequence ID" value="NZ_ML136911.1"/>
</dbReference>
<dbReference type="GO" id="GO:0008982">
    <property type="term" value="F:protein-N(PI)-phosphohistidine-sugar phosphotransferase activity"/>
    <property type="evidence" value="ECO:0007669"/>
    <property type="project" value="InterPro"/>
</dbReference>
<dbReference type="EMBL" id="RXIA01000043">
    <property type="protein sequence ID" value="RVU69915.1"/>
    <property type="molecule type" value="Genomic_DNA"/>
</dbReference>
<name>A0A437SSP7_9LACO</name>
<dbReference type="Proteomes" id="UP000288291">
    <property type="component" value="Unassembled WGS sequence"/>
</dbReference>
<dbReference type="InterPro" id="IPR036667">
    <property type="entry name" value="PTS_IIB_sorbose-sp_sf"/>
</dbReference>
<keyword evidence="3" id="KW-0963">Cytoplasm</keyword>
<dbReference type="GO" id="GO:0005737">
    <property type="term" value="C:cytoplasm"/>
    <property type="evidence" value="ECO:0007669"/>
    <property type="project" value="UniProtKB-SubCell"/>
</dbReference>
<proteinExistence type="predicted"/>
<dbReference type="SUPFAM" id="SSF52728">
    <property type="entry name" value="PTS IIb component"/>
    <property type="match status" value="1"/>
</dbReference>
<keyword evidence="7" id="KW-0418">Kinase</keyword>
<keyword evidence="5" id="KW-0808">Transferase</keyword>
<evidence type="ECO:0000313" key="9">
    <source>
        <dbReference type="EMBL" id="RVU69915.1"/>
    </source>
</evidence>
<keyword evidence="6" id="KW-0598">Phosphotransferase system</keyword>
<protein>
    <submittedName>
        <fullName evidence="9">PTS mannose/fructose/sorbose transporter subunit IIB</fullName>
    </submittedName>
</protein>
<evidence type="ECO:0000256" key="3">
    <source>
        <dbReference type="ARBA" id="ARBA00022490"/>
    </source>
</evidence>
<comment type="caution">
    <text evidence="9">The sequence shown here is derived from an EMBL/GenBank/DDBJ whole genome shotgun (WGS) entry which is preliminary data.</text>
</comment>
<dbReference type="GO" id="GO:0016301">
    <property type="term" value="F:kinase activity"/>
    <property type="evidence" value="ECO:0007669"/>
    <property type="project" value="UniProtKB-KW"/>
</dbReference>
<evidence type="ECO:0000256" key="1">
    <source>
        <dbReference type="ARBA" id="ARBA00004496"/>
    </source>
</evidence>
<evidence type="ECO:0000256" key="6">
    <source>
        <dbReference type="ARBA" id="ARBA00022683"/>
    </source>
</evidence>
<organism evidence="9 10">
    <name type="scientific">Lactobacillus xujianguonis</name>
    <dbReference type="NCBI Taxonomy" id="2495899"/>
    <lineage>
        <taxon>Bacteria</taxon>
        <taxon>Bacillati</taxon>
        <taxon>Bacillota</taxon>
        <taxon>Bacilli</taxon>
        <taxon>Lactobacillales</taxon>
        <taxon>Lactobacillaceae</taxon>
        <taxon>Lactobacillus</taxon>
    </lineage>
</organism>
<dbReference type="InterPro" id="IPR004720">
    <property type="entry name" value="PTS_IIB_sorbose-sp"/>
</dbReference>
<evidence type="ECO:0000313" key="10">
    <source>
        <dbReference type="Proteomes" id="UP000288291"/>
    </source>
</evidence>
<evidence type="ECO:0000259" key="8">
    <source>
        <dbReference type="PROSITE" id="PS51101"/>
    </source>
</evidence>
<reference evidence="9 10" key="1">
    <citation type="submission" date="2018-12" db="EMBL/GenBank/DDBJ databases">
        <authorList>
            <person name="Meng J."/>
        </authorList>
    </citation>
    <scope>NUCLEOTIDE SEQUENCE [LARGE SCALE GENOMIC DNA]</scope>
    <source>
        <strain evidence="9 10">HT111-2</strain>
    </source>
</reference>
<evidence type="ECO:0000256" key="2">
    <source>
        <dbReference type="ARBA" id="ARBA00022448"/>
    </source>
</evidence>
<dbReference type="PROSITE" id="PS51101">
    <property type="entry name" value="PTS_EIIB_TYPE_4"/>
    <property type="match status" value="1"/>
</dbReference>
<keyword evidence="10" id="KW-1185">Reference proteome</keyword>
<dbReference type="Gene3D" id="3.40.35.10">
    <property type="entry name" value="Phosphotransferase system, sorbose subfamily IIB component"/>
    <property type="match status" value="1"/>
</dbReference>
<keyword evidence="2" id="KW-0813">Transport</keyword>
<dbReference type="Pfam" id="PF03830">
    <property type="entry name" value="PTSIIB_sorb"/>
    <property type="match status" value="1"/>
</dbReference>
<sequence length="165" mass="18574">MPVTLARIDQRLIHGITVNQWNKVLHPKRFMVVDDEVSQNEMVKASMRMSKPAGTGMSTINTEKAITNFKAGKYDSHSVFLIVKEPHYILDLINAGVDIPKVNVGALFEEGDRKPYTKRVALDDQELSDLKEIAAKGIPVFFEYTPDDDNEVSLEDVLKNNTRGE</sequence>
<dbReference type="AlphaFoldDB" id="A0A437SSP7"/>
<gene>
    <name evidence="9" type="ORF">EJK17_10510</name>
</gene>